<proteinExistence type="predicted"/>
<gene>
    <name evidence="2" type="ORF">Mic7113_1856</name>
</gene>
<dbReference type="InterPro" id="IPR004291">
    <property type="entry name" value="Transposase_IS66_central"/>
</dbReference>
<dbReference type="STRING" id="1173027.Mic7113_1856"/>
<dbReference type="HOGENOM" id="CLU_117156_0_0_3"/>
<keyword evidence="3" id="KW-1185">Reference proteome</keyword>
<evidence type="ECO:0000259" key="1">
    <source>
        <dbReference type="Pfam" id="PF03050"/>
    </source>
</evidence>
<dbReference type="EMBL" id="CP003630">
    <property type="protein sequence ID" value="AFZ17712.1"/>
    <property type="molecule type" value="Genomic_DNA"/>
</dbReference>
<dbReference type="Pfam" id="PF03050">
    <property type="entry name" value="DDE_Tnp_IS66"/>
    <property type="match status" value="1"/>
</dbReference>
<feature type="domain" description="Transposase IS66 central" evidence="1">
    <location>
        <begin position="9"/>
        <end position="137"/>
    </location>
</feature>
<evidence type="ECO:0000313" key="3">
    <source>
        <dbReference type="Proteomes" id="UP000010471"/>
    </source>
</evidence>
<name>K9WDW5_9CYAN</name>
<dbReference type="OrthoDB" id="491088at2"/>
<dbReference type="Proteomes" id="UP000010471">
    <property type="component" value="Chromosome"/>
</dbReference>
<sequence>MKCLQLRFKFDAIVSSDEFRAYKGYPVNAQQKCLLHVRRHIKQVMNLGHGNNSERGQVFWDLIDKAVAQNLQWRLSNEAAYRVWTNGFNFRLKPSLQRWTAQAGDETGRLLRSRHDKIQQWWYFFEYPEVPSVNNVAKPEACRLAPCFSLCLAVTKQQAHRGSRSMNQFAQTADLLSVVQTSRLQGRWVRSFFHEVSITKAG</sequence>
<dbReference type="KEGG" id="mic:Mic7113_1856"/>
<evidence type="ECO:0000313" key="2">
    <source>
        <dbReference type="EMBL" id="AFZ17712.1"/>
    </source>
</evidence>
<reference evidence="2 3" key="1">
    <citation type="submission" date="2012-06" db="EMBL/GenBank/DDBJ databases">
        <title>Finished chromosome of genome of Microcoleus sp. PCC 7113.</title>
        <authorList>
            <consortium name="US DOE Joint Genome Institute"/>
            <person name="Gugger M."/>
            <person name="Coursin T."/>
            <person name="Rippka R."/>
            <person name="Tandeau De Marsac N."/>
            <person name="Huntemann M."/>
            <person name="Wei C.-L."/>
            <person name="Han J."/>
            <person name="Detter J.C."/>
            <person name="Han C."/>
            <person name="Tapia R."/>
            <person name="Chen A."/>
            <person name="Kyrpides N."/>
            <person name="Mavromatis K."/>
            <person name="Markowitz V."/>
            <person name="Szeto E."/>
            <person name="Ivanova N."/>
            <person name="Pagani I."/>
            <person name="Pati A."/>
            <person name="Goodwin L."/>
            <person name="Nordberg H.P."/>
            <person name="Cantor M.N."/>
            <person name="Hua S.X."/>
            <person name="Woyke T."/>
            <person name="Kerfeld C.A."/>
        </authorList>
    </citation>
    <scope>NUCLEOTIDE SEQUENCE [LARGE SCALE GENOMIC DNA]</scope>
    <source>
        <strain evidence="2 3">PCC 7113</strain>
    </source>
</reference>
<dbReference type="eggNOG" id="COG3464">
    <property type="taxonomic scope" value="Bacteria"/>
</dbReference>
<dbReference type="AlphaFoldDB" id="K9WDW5"/>
<organism evidence="2 3">
    <name type="scientific">Allocoleopsis franciscana PCC 7113</name>
    <dbReference type="NCBI Taxonomy" id="1173027"/>
    <lineage>
        <taxon>Bacteria</taxon>
        <taxon>Bacillati</taxon>
        <taxon>Cyanobacteriota</taxon>
        <taxon>Cyanophyceae</taxon>
        <taxon>Coleofasciculales</taxon>
        <taxon>Coleofasciculaceae</taxon>
        <taxon>Allocoleopsis</taxon>
        <taxon>Allocoleopsis franciscana</taxon>
    </lineage>
</organism>
<protein>
    <recommendedName>
        <fullName evidence="1">Transposase IS66 central domain-containing protein</fullName>
    </recommendedName>
</protein>
<accession>K9WDW5</accession>
<dbReference type="RefSeq" id="WP_015181864.1">
    <property type="nucleotide sequence ID" value="NC_019738.1"/>
</dbReference>